<keyword evidence="3" id="KW-1185">Reference proteome</keyword>
<proteinExistence type="predicted"/>
<dbReference type="GO" id="GO:0006355">
    <property type="term" value="P:regulation of DNA-templated transcription"/>
    <property type="evidence" value="ECO:0007669"/>
    <property type="project" value="InterPro"/>
</dbReference>
<dbReference type="Proteomes" id="UP000617145">
    <property type="component" value="Unassembled WGS sequence"/>
</dbReference>
<gene>
    <name evidence="2" type="ORF">GCM10011415_24140</name>
</gene>
<name>A0A8J2ZKN5_9RHOB</name>
<dbReference type="EMBL" id="BMJV01000004">
    <property type="protein sequence ID" value="GGG74801.1"/>
    <property type="molecule type" value="Genomic_DNA"/>
</dbReference>
<dbReference type="Pfam" id="PF13411">
    <property type="entry name" value="MerR_1"/>
    <property type="match status" value="1"/>
</dbReference>
<dbReference type="InterPro" id="IPR000551">
    <property type="entry name" value="MerR-type_HTH_dom"/>
</dbReference>
<dbReference type="SUPFAM" id="SSF46955">
    <property type="entry name" value="Putative DNA-binding domain"/>
    <property type="match status" value="1"/>
</dbReference>
<dbReference type="AlphaFoldDB" id="A0A8J2ZKN5"/>
<dbReference type="InterPro" id="IPR009061">
    <property type="entry name" value="DNA-bd_dom_put_sf"/>
</dbReference>
<dbReference type="Gene3D" id="1.10.1660.10">
    <property type="match status" value="1"/>
</dbReference>
<dbReference type="SMART" id="SM00422">
    <property type="entry name" value="HTH_MERR"/>
    <property type="match status" value="1"/>
</dbReference>
<protein>
    <recommendedName>
        <fullName evidence="1">HTH merR-type domain-containing protein</fullName>
    </recommendedName>
</protein>
<evidence type="ECO:0000313" key="2">
    <source>
        <dbReference type="EMBL" id="GGG74801.1"/>
    </source>
</evidence>
<sequence length="89" mass="10519">MIAPATPTERYQTISKVAEQLQYPPHILRFWESKFPFLTPVQRAGGRRYYRREDIALLQVVAYLLHEKGPTLKAVQSRYKDLGKRNFLR</sequence>
<dbReference type="GO" id="GO:0003677">
    <property type="term" value="F:DNA binding"/>
    <property type="evidence" value="ECO:0007669"/>
    <property type="project" value="InterPro"/>
</dbReference>
<reference evidence="2" key="2">
    <citation type="submission" date="2020-09" db="EMBL/GenBank/DDBJ databases">
        <authorList>
            <person name="Sun Q."/>
            <person name="Zhou Y."/>
        </authorList>
    </citation>
    <scope>NUCLEOTIDE SEQUENCE</scope>
    <source>
        <strain evidence="2">CGMCC 1.15762</strain>
    </source>
</reference>
<evidence type="ECO:0000313" key="3">
    <source>
        <dbReference type="Proteomes" id="UP000617145"/>
    </source>
</evidence>
<evidence type="ECO:0000259" key="1">
    <source>
        <dbReference type="PROSITE" id="PS50937"/>
    </source>
</evidence>
<reference evidence="2" key="1">
    <citation type="journal article" date="2014" name="Int. J. Syst. Evol. Microbiol.">
        <title>Complete genome sequence of Corynebacterium casei LMG S-19264T (=DSM 44701T), isolated from a smear-ripened cheese.</title>
        <authorList>
            <consortium name="US DOE Joint Genome Institute (JGI-PGF)"/>
            <person name="Walter F."/>
            <person name="Albersmeier A."/>
            <person name="Kalinowski J."/>
            <person name="Ruckert C."/>
        </authorList>
    </citation>
    <scope>NUCLEOTIDE SEQUENCE</scope>
    <source>
        <strain evidence="2">CGMCC 1.15762</strain>
    </source>
</reference>
<organism evidence="2 3">
    <name type="scientific">Salipiger pallidus</name>
    <dbReference type="NCBI Taxonomy" id="1775170"/>
    <lineage>
        <taxon>Bacteria</taxon>
        <taxon>Pseudomonadati</taxon>
        <taxon>Pseudomonadota</taxon>
        <taxon>Alphaproteobacteria</taxon>
        <taxon>Rhodobacterales</taxon>
        <taxon>Roseobacteraceae</taxon>
        <taxon>Salipiger</taxon>
    </lineage>
</organism>
<comment type="caution">
    <text evidence="2">The sequence shown here is derived from an EMBL/GenBank/DDBJ whole genome shotgun (WGS) entry which is preliminary data.</text>
</comment>
<dbReference type="PROSITE" id="PS50937">
    <property type="entry name" value="HTH_MERR_2"/>
    <property type="match status" value="1"/>
</dbReference>
<feature type="domain" description="HTH merR-type" evidence="1">
    <location>
        <begin position="11"/>
        <end position="81"/>
    </location>
</feature>
<accession>A0A8J2ZKN5</accession>